<organism evidence="2 3">
    <name type="scientific">Thiorhodovibrio winogradskyi</name>
    <dbReference type="NCBI Taxonomy" id="77007"/>
    <lineage>
        <taxon>Bacteria</taxon>
        <taxon>Pseudomonadati</taxon>
        <taxon>Pseudomonadota</taxon>
        <taxon>Gammaproteobacteria</taxon>
        <taxon>Chromatiales</taxon>
        <taxon>Chromatiaceae</taxon>
        <taxon>Thiorhodovibrio</taxon>
    </lineage>
</organism>
<dbReference type="RefSeq" id="WP_328984297.1">
    <property type="nucleotide sequence ID" value="NZ_CP121472.1"/>
</dbReference>
<proteinExistence type="predicted"/>
<accession>A0ABZ0SCC8</accession>
<name>A0ABZ0SCC8_9GAMM</name>
<dbReference type="PANTHER" id="PTHR12126">
    <property type="entry name" value="NADH-UBIQUINONE OXIDOREDUCTASE 39 KDA SUBUNIT-RELATED"/>
    <property type="match status" value="1"/>
</dbReference>
<feature type="domain" description="NAD(P)-binding" evidence="1">
    <location>
        <begin position="7"/>
        <end position="159"/>
    </location>
</feature>
<dbReference type="Pfam" id="PF13460">
    <property type="entry name" value="NAD_binding_10"/>
    <property type="match status" value="1"/>
</dbReference>
<sequence>MKISLIGGTGFVGQAIVDRLLADGHELRLLVRPGSAAKAVEHPHCTQVEGRLEDPDSLRVCIAGSDAVIYLVGLLRENAAAGITFELLQFLGVERSIAAAKEAGVTRFLLMSANGIDAGETPYQRTKLQAEAALKASGLEWSIFRPSVIFGDPKGRMEFCSQLKAELIDSPVPAPLFYQGLLPLKAGQFKLGPVWVGDVAAAFATALARADTIGQTYALCGPKEVSWKEILTTIATASGKKKTMLPAPVMLIAPVAAVMERFAWFPVTRDQLKMLVAGNCCAEDGFSRLGLTPRPFTTAAIGYLKTSTH</sequence>
<protein>
    <submittedName>
        <fullName evidence="2">Cholesterol dehydrogenase</fullName>
    </submittedName>
</protein>
<evidence type="ECO:0000313" key="2">
    <source>
        <dbReference type="EMBL" id="WPL18542.1"/>
    </source>
</evidence>
<dbReference type="InterPro" id="IPR036291">
    <property type="entry name" value="NAD(P)-bd_dom_sf"/>
</dbReference>
<reference evidence="2 3" key="1">
    <citation type="journal article" date="2023" name="Microorganisms">
        <title>Thiorhodovibrio frisius and Trv. litoralis spp. nov., Two Novel Members from a Clade of Fastidious Purple Sulfur Bacteria That Exhibit Unique Red-Shifted Light-Harvesting Capabilities.</title>
        <authorList>
            <person name="Methner A."/>
            <person name="Kuzyk S.B."/>
            <person name="Petersen J."/>
            <person name="Bauer S."/>
            <person name="Brinkmann H."/>
            <person name="Sichau K."/>
            <person name="Wanner G."/>
            <person name="Wolf J."/>
            <person name="Neumann-Schaal M."/>
            <person name="Henke P."/>
            <person name="Tank M."/>
            <person name="Sproer C."/>
            <person name="Bunk B."/>
            <person name="Overmann J."/>
        </authorList>
    </citation>
    <scope>NUCLEOTIDE SEQUENCE [LARGE SCALE GENOMIC DNA]</scope>
    <source>
        <strain evidence="2 3">DSM 6702</strain>
    </source>
</reference>
<dbReference type="PANTHER" id="PTHR12126:SF11">
    <property type="entry name" value="NADH DEHYDROGENASE [UBIQUINONE] 1 ALPHA SUBCOMPLEX SUBUNIT 9, MITOCHONDRIAL"/>
    <property type="match status" value="1"/>
</dbReference>
<evidence type="ECO:0000259" key="1">
    <source>
        <dbReference type="Pfam" id="PF13460"/>
    </source>
</evidence>
<dbReference type="EMBL" id="CP121472">
    <property type="protein sequence ID" value="WPL18542.1"/>
    <property type="molecule type" value="Genomic_DNA"/>
</dbReference>
<gene>
    <name evidence="2" type="ORF">Thiowin_03615</name>
</gene>
<dbReference type="SUPFAM" id="SSF51735">
    <property type="entry name" value="NAD(P)-binding Rossmann-fold domains"/>
    <property type="match status" value="1"/>
</dbReference>
<dbReference type="InterPro" id="IPR051207">
    <property type="entry name" value="ComplexI_NDUFA9_subunit"/>
</dbReference>
<dbReference type="Gene3D" id="3.40.50.720">
    <property type="entry name" value="NAD(P)-binding Rossmann-like Domain"/>
    <property type="match status" value="1"/>
</dbReference>
<keyword evidence="3" id="KW-1185">Reference proteome</keyword>
<dbReference type="Proteomes" id="UP001432180">
    <property type="component" value="Chromosome"/>
</dbReference>
<dbReference type="InterPro" id="IPR016040">
    <property type="entry name" value="NAD(P)-bd_dom"/>
</dbReference>
<evidence type="ECO:0000313" key="3">
    <source>
        <dbReference type="Proteomes" id="UP001432180"/>
    </source>
</evidence>